<protein>
    <recommendedName>
        <fullName evidence="9">Actin-related protein 2/3 complex subunit 5</fullName>
    </recommendedName>
</protein>
<evidence type="ECO:0000256" key="8">
    <source>
        <dbReference type="ARBA" id="ARBA00065908"/>
    </source>
</evidence>
<dbReference type="SUPFAM" id="SSF69103">
    <property type="entry name" value="Arp2/3 complex 16 kDa subunit ARPC5"/>
    <property type="match status" value="1"/>
</dbReference>
<dbReference type="InterPro" id="IPR006789">
    <property type="entry name" value="ARPC5"/>
</dbReference>
<comment type="function">
    <text evidence="9">Functions as component of the Arp2/3 complex which is involved in regulation of actin polymerization and together with an activating nucleation-promoting factor (NPF) mediates the formation of branched actin networks. Arp2/3 complex plays a critical role in the control of cell morphogenesis via the modulation of cell polarity development.</text>
</comment>
<dbReference type="STRING" id="65489.A0A0D3HN18"/>
<organism evidence="10">
    <name type="scientific">Oryza barthii</name>
    <dbReference type="NCBI Taxonomy" id="65489"/>
    <lineage>
        <taxon>Eukaryota</taxon>
        <taxon>Viridiplantae</taxon>
        <taxon>Streptophyta</taxon>
        <taxon>Embryophyta</taxon>
        <taxon>Tracheophyta</taxon>
        <taxon>Spermatophyta</taxon>
        <taxon>Magnoliopsida</taxon>
        <taxon>Liliopsida</taxon>
        <taxon>Poales</taxon>
        <taxon>Poaceae</taxon>
        <taxon>BOP clade</taxon>
        <taxon>Oryzoideae</taxon>
        <taxon>Oryzeae</taxon>
        <taxon>Oryzinae</taxon>
        <taxon>Oryza</taxon>
    </lineage>
</organism>
<dbReference type="FunFam" id="1.25.40.190:FF:000002">
    <property type="entry name" value="Actin-related protein 2/3 complex subunit 5"/>
    <property type="match status" value="1"/>
</dbReference>
<dbReference type="GO" id="GO:0030833">
    <property type="term" value="P:regulation of actin filament polymerization"/>
    <property type="evidence" value="ECO:0007669"/>
    <property type="project" value="InterPro"/>
</dbReference>
<name>A0A0D3HN18_9ORYZ</name>
<dbReference type="GO" id="GO:0005885">
    <property type="term" value="C:Arp2/3 protein complex"/>
    <property type="evidence" value="ECO:0007669"/>
    <property type="project" value="InterPro"/>
</dbReference>
<comment type="similarity">
    <text evidence="3 9">Belongs to the ARPC5 family.</text>
</comment>
<evidence type="ECO:0000256" key="9">
    <source>
        <dbReference type="RuleBase" id="RU004301"/>
    </source>
</evidence>
<dbReference type="Gramene" id="OBART11G17070.1">
    <property type="protein sequence ID" value="OBART11G17070.1"/>
    <property type="gene ID" value="OBART11G17070"/>
</dbReference>
<evidence type="ECO:0000256" key="4">
    <source>
        <dbReference type="ARBA" id="ARBA00022490"/>
    </source>
</evidence>
<comment type="subcellular location">
    <subcellularLocation>
        <location evidence="2">Cell projection</location>
    </subcellularLocation>
    <subcellularLocation>
        <location evidence="1">Cytoplasm</location>
        <location evidence="1">Cytoskeleton</location>
    </subcellularLocation>
</comment>
<dbReference type="HOGENOM" id="CLU_101888_3_0_1"/>
<dbReference type="Pfam" id="PF04699">
    <property type="entry name" value="P16-Arc"/>
    <property type="match status" value="1"/>
</dbReference>
<evidence type="ECO:0000256" key="2">
    <source>
        <dbReference type="ARBA" id="ARBA00004316"/>
    </source>
</evidence>
<dbReference type="PANTHER" id="PTHR12644">
    <property type="entry name" value="ARP2/3 COMPLEX 16 KD SUBUNIT P16-ARC"/>
    <property type="match status" value="1"/>
</dbReference>
<comment type="function">
    <text evidence="7">Functions as a component of the Arp2/3 complex which is involved in regulation of actin polymerization and together with an activating nucleation-promoting factor (NPF) mediates the formation of branched actin networks. Arp2/3 complex plays a critical role in the control of cell morphogenesis via the modulation of cell polarity development.</text>
</comment>
<dbReference type="AlphaFoldDB" id="A0A0D3HN18"/>
<dbReference type="InterPro" id="IPR036743">
    <property type="entry name" value="ARPC5_sf"/>
</dbReference>
<proteinExistence type="inferred from homology"/>
<reference evidence="10" key="1">
    <citation type="journal article" date="2009" name="Rice">
        <title>De Novo Next Generation Sequencing of Plant Genomes.</title>
        <authorList>
            <person name="Rounsley S."/>
            <person name="Marri P.R."/>
            <person name="Yu Y."/>
            <person name="He R."/>
            <person name="Sisneros N."/>
            <person name="Goicoechea J.L."/>
            <person name="Lee S.J."/>
            <person name="Angelova A."/>
            <person name="Kudrna D."/>
            <person name="Luo M."/>
            <person name="Affourtit J."/>
            <person name="Desany B."/>
            <person name="Knight J."/>
            <person name="Niazi F."/>
            <person name="Egholm M."/>
            <person name="Wing R.A."/>
        </authorList>
    </citation>
    <scope>NUCLEOTIDE SEQUENCE [LARGE SCALE GENOMIC DNA]</scope>
    <source>
        <strain evidence="10">cv. IRGC 105608</strain>
    </source>
</reference>
<keyword evidence="11" id="KW-1185">Reference proteome</keyword>
<dbReference type="PaxDb" id="65489-OBART11G17070.1"/>
<keyword evidence="6" id="KW-0966">Cell projection</keyword>
<dbReference type="Gene3D" id="1.25.40.190">
    <property type="entry name" value="Actin-related protein 2/3 complex subunit 5"/>
    <property type="match status" value="1"/>
</dbReference>
<evidence type="ECO:0000256" key="1">
    <source>
        <dbReference type="ARBA" id="ARBA00004245"/>
    </source>
</evidence>
<evidence type="ECO:0000256" key="5">
    <source>
        <dbReference type="ARBA" id="ARBA00023212"/>
    </source>
</evidence>
<dbReference type="eggNOG" id="KOG3380">
    <property type="taxonomic scope" value="Eukaryota"/>
</dbReference>
<keyword evidence="5 9" id="KW-0206">Cytoskeleton</keyword>
<dbReference type="GO" id="GO:0042995">
    <property type="term" value="C:cell projection"/>
    <property type="evidence" value="ECO:0007669"/>
    <property type="project" value="UniProtKB-SubCell"/>
</dbReference>
<evidence type="ECO:0000313" key="10">
    <source>
        <dbReference type="EnsemblPlants" id="OBART11G17070.1"/>
    </source>
</evidence>
<accession>A0A0D3HN18</accession>
<evidence type="ECO:0000256" key="3">
    <source>
        <dbReference type="ARBA" id="ARBA00006084"/>
    </source>
</evidence>
<dbReference type="Proteomes" id="UP000026960">
    <property type="component" value="Chromosome 11"/>
</dbReference>
<sequence>MASSAAAYLDADENLEAIISRIEQKSRKIETLLKQVTHLCASRRGGGGGGRSKPVEALKTALEGTPLKTRDERCKSANWIVVHRAMMAIRDVDGMFNSLDPEYYDILMKYLYRGLSTGDRPTCDQCLKIHEKLTEKAGLGCILRSLADTVNTV</sequence>
<evidence type="ECO:0000256" key="7">
    <source>
        <dbReference type="ARBA" id="ARBA00059196"/>
    </source>
</evidence>
<dbReference type="EnsemblPlants" id="OBART11G17070.1">
    <property type="protein sequence ID" value="OBART11G17070.1"/>
    <property type="gene ID" value="OBART11G17070"/>
</dbReference>
<dbReference type="GO" id="GO:0034314">
    <property type="term" value="P:Arp2/3 complex-mediated actin nucleation"/>
    <property type="evidence" value="ECO:0007669"/>
    <property type="project" value="InterPro"/>
</dbReference>
<reference evidence="10" key="2">
    <citation type="submission" date="2015-03" db="UniProtKB">
        <authorList>
            <consortium name="EnsemblPlants"/>
        </authorList>
    </citation>
    <scope>IDENTIFICATION</scope>
</reference>
<keyword evidence="4" id="KW-0963">Cytoplasm</keyword>
<comment type="subunit">
    <text evidence="8">Component of the Arp2/3 complex composed of ARP2, ARP3, ARPC1/p41-ARC, ARPC2/p34-ARC, ARPC3/p21-ARC, ARPC4/p20-ARC and ARPC5/p16-ARC.</text>
</comment>
<evidence type="ECO:0000256" key="6">
    <source>
        <dbReference type="ARBA" id="ARBA00023273"/>
    </source>
</evidence>
<evidence type="ECO:0000313" key="11">
    <source>
        <dbReference type="Proteomes" id="UP000026960"/>
    </source>
</evidence>